<organism evidence="2 3">
    <name type="scientific">Burkholderia ubonensis</name>
    <dbReference type="NCBI Taxonomy" id="101571"/>
    <lineage>
        <taxon>Bacteria</taxon>
        <taxon>Pseudomonadati</taxon>
        <taxon>Pseudomonadota</taxon>
        <taxon>Betaproteobacteria</taxon>
        <taxon>Burkholderiales</taxon>
        <taxon>Burkholderiaceae</taxon>
        <taxon>Burkholderia</taxon>
        <taxon>Burkholderia cepacia complex</taxon>
    </lineage>
</organism>
<dbReference type="RefSeq" id="WP_060969617.1">
    <property type="nucleotide sequence ID" value="NZ_CM003772.1"/>
</dbReference>
<name>A0AA40R519_9BURK</name>
<dbReference type="EMBL" id="LNJU01000005">
    <property type="protein sequence ID" value="KWZ53322.1"/>
    <property type="molecule type" value="Genomic_DNA"/>
</dbReference>
<sequence length="147" mass="17065">MEQPTPDVGTPLQAAVRRRKTDEERQRERELMKRFRRYKCHECGTHYEAEHTAQLCCPADTVYVCPTCDKQHDTIEKAQDCERGHAGAEASPLEFNRCPVCNTDHGNHESAIECCLWRTMPFADRLQLERLVRYGRVDEAHAILRSH</sequence>
<dbReference type="AlphaFoldDB" id="A0AA40R519"/>
<evidence type="ECO:0000313" key="2">
    <source>
        <dbReference type="EMBL" id="KWZ53322.1"/>
    </source>
</evidence>
<protein>
    <submittedName>
        <fullName evidence="2">Uncharacterized protein</fullName>
    </submittedName>
</protein>
<evidence type="ECO:0000313" key="3">
    <source>
        <dbReference type="Proteomes" id="UP000070119"/>
    </source>
</evidence>
<reference evidence="2 3" key="1">
    <citation type="submission" date="2015-11" db="EMBL/GenBank/DDBJ databases">
        <authorList>
            <person name="Sahl J."/>
            <person name="Wagner D."/>
            <person name="Keim P."/>
        </authorList>
    </citation>
    <scope>NUCLEOTIDE SEQUENCE [LARGE SCALE GENOMIC DNA]</scope>
    <source>
        <strain evidence="2 3">MSMB1157</strain>
    </source>
</reference>
<comment type="caution">
    <text evidence="2">The sequence shown here is derived from an EMBL/GenBank/DDBJ whole genome shotgun (WGS) entry which is preliminary data.</text>
</comment>
<evidence type="ECO:0000256" key="1">
    <source>
        <dbReference type="SAM" id="MobiDB-lite"/>
    </source>
</evidence>
<dbReference type="Proteomes" id="UP000070119">
    <property type="component" value="Chromosome 2"/>
</dbReference>
<gene>
    <name evidence="2" type="ORF">WK57_30505</name>
</gene>
<accession>A0AA40R519</accession>
<proteinExistence type="predicted"/>
<feature type="region of interest" description="Disordered" evidence="1">
    <location>
        <begin position="1"/>
        <end position="27"/>
    </location>
</feature>